<gene>
    <name evidence="4" type="ORF">EXIGLDRAFT_832280</name>
</gene>
<dbReference type="EMBL" id="KV425920">
    <property type="protein sequence ID" value="KZV98355.1"/>
    <property type="molecule type" value="Genomic_DNA"/>
</dbReference>
<dbReference type="STRING" id="1314781.A0A165LUS7"/>
<evidence type="ECO:0000313" key="5">
    <source>
        <dbReference type="Proteomes" id="UP000077266"/>
    </source>
</evidence>
<name>A0A165LUS7_EXIGL</name>
<keyword evidence="2" id="KW-0472">Membrane</keyword>
<feature type="region of interest" description="Disordered" evidence="1">
    <location>
        <begin position="1"/>
        <end position="41"/>
    </location>
</feature>
<dbReference type="InterPro" id="IPR045338">
    <property type="entry name" value="DUF6535"/>
</dbReference>
<evidence type="ECO:0000259" key="3">
    <source>
        <dbReference type="Pfam" id="PF20153"/>
    </source>
</evidence>
<keyword evidence="2" id="KW-1133">Transmembrane helix</keyword>
<keyword evidence="2" id="KW-0812">Transmembrane</keyword>
<feature type="compositionally biased region" description="Basic and acidic residues" evidence="1">
    <location>
        <begin position="19"/>
        <end position="38"/>
    </location>
</feature>
<dbReference type="Pfam" id="PF20153">
    <property type="entry name" value="DUF6535"/>
    <property type="match status" value="1"/>
</dbReference>
<feature type="transmembrane region" description="Helical" evidence="2">
    <location>
        <begin position="145"/>
        <end position="164"/>
    </location>
</feature>
<feature type="compositionally biased region" description="Polar residues" evidence="1">
    <location>
        <begin position="1"/>
        <end position="14"/>
    </location>
</feature>
<reference evidence="4 5" key="1">
    <citation type="journal article" date="2016" name="Mol. Biol. Evol.">
        <title>Comparative Genomics of Early-Diverging Mushroom-Forming Fungi Provides Insights into the Origins of Lignocellulose Decay Capabilities.</title>
        <authorList>
            <person name="Nagy L.G."/>
            <person name="Riley R."/>
            <person name="Tritt A."/>
            <person name="Adam C."/>
            <person name="Daum C."/>
            <person name="Floudas D."/>
            <person name="Sun H."/>
            <person name="Yadav J.S."/>
            <person name="Pangilinan J."/>
            <person name="Larsson K.H."/>
            <person name="Matsuura K."/>
            <person name="Barry K."/>
            <person name="Labutti K."/>
            <person name="Kuo R."/>
            <person name="Ohm R.A."/>
            <person name="Bhattacharya S.S."/>
            <person name="Shirouzu T."/>
            <person name="Yoshinaga Y."/>
            <person name="Martin F.M."/>
            <person name="Grigoriev I.V."/>
            <person name="Hibbett D.S."/>
        </authorList>
    </citation>
    <scope>NUCLEOTIDE SEQUENCE [LARGE SCALE GENOMIC DNA]</scope>
    <source>
        <strain evidence="4 5">HHB12029</strain>
    </source>
</reference>
<accession>A0A165LUS7</accession>
<feature type="transmembrane region" description="Helical" evidence="2">
    <location>
        <begin position="214"/>
        <end position="230"/>
    </location>
</feature>
<proteinExistence type="predicted"/>
<keyword evidence="5" id="KW-1185">Reference proteome</keyword>
<sequence>MDYEQGLSNPSTATAPAKEYGKLPPEELDTEFKKEFPPDPKIGSEMNDGARVWKVYRKEAMAFDNALLDGWSGTLDILLIFAGLFSAVATAFVIESYQFLQPDNAAYTAAALYILVAASNHSTGITLPPPPDLSFASSPTRWINGLWFTSILLSLAVALLSILVKQWITEYRARNNASAKSSRDWARRREVYFKSLNAWPVAELVTLLPVLLHLSLFIFIASVVVFLCALDRGIGIWVIVLGSSLAFFYAGCTLVPLWIPECPTSTPLAHQLRRVMLPPLSLLLLACSAGYAGFLRVRRVFEKHITRIRYQRPRTGARSSNNDFLLPIVSDALPPQVASFPEILEQSRTRIDALYRDPSGISNRLFDERDHLDASALSWLISEVSDSNAVAVGIQALGAVHPTSTLADLLRVQSRVVNFDGETARTRSAVGISAAERLRVRRSTLAVARSGDASSYFNMESLFDIGDPNIPELALWSAATEPLIGNAADPRFRTGCITSTALLELRARAARISELSPVPRIRDTLLSHMLDCLLCCDFDQFSDQDWDLVIDAICPRGFSLYAAMRSTGIHKPLAVADLLSQVTAHAHGLNTEREPLATMLIPCLIIPSPSSSGESLLHLPFLLGALDSPRVLKRFTANQLCQLMEVFRLTVIRVALRQYTVRRTAIVKILPRLWRAVTRAVDFGFPLTDSTAFRREACQVFRIGLLGCLMSPNGDPECLTIILLASAALGPPGQFGR</sequence>
<dbReference type="InParanoid" id="A0A165LUS7"/>
<dbReference type="AlphaFoldDB" id="A0A165LUS7"/>
<feature type="transmembrane region" description="Helical" evidence="2">
    <location>
        <begin position="237"/>
        <end position="259"/>
    </location>
</feature>
<protein>
    <recommendedName>
        <fullName evidence="3">DUF6535 domain-containing protein</fullName>
    </recommendedName>
</protein>
<feature type="transmembrane region" description="Helical" evidence="2">
    <location>
        <begin position="106"/>
        <end position="125"/>
    </location>
</feature>
<dbReference type="OrthoDB" id="3219854at2759"/>
<evidence type="ECO:0000256" key="1">
    <source>
        <dbReference type="SAM" id="MobiDB-lite"/>
    </source>
</evidence>
<feature type="transmembrane region" description="Helical" evidence="2">
    <location>
        <begin position="77"/>
        <end position="94"/>
    </location>
</feature>
<dbReference type="Proteomes" id="UP000077266">
    <property type="component" value="Unassembled WGS sequence"/>
</dbReference>
<evidence type="ECO:0000313" key="4">
    <source>
        <dbReference type="EMBL" id="KZV98355.1"/>
    </source>
</evidence>
<organism evidence="4 5">
    <name type="scientific">Exidia glandulosa HHB12029</name>
    <dbReference type="NCBI Taxonomy" id="1314781"/>
    <lineage>
        <taxon>Eukaryota</taxon>
        <taxon>Fungi</taxon>
        <taxon>Dikarya</taxon>
        <taxon>Basidiomycota</taxon>
        <taxon>Agaricomycotina</taxon>
        <taxon>Agaricomycetes</taxon>
        <taxon>Auriculariales</taxon>
        <taxon>Exidiaceae</taxon>
        <taxon>Exidia</taxon>
    </lineage>
</organism>
<evidence type="ECO:0000256" key="2">
    <source>
        <dbReference type="SAM" id="Phobius"/>
    </source>
</evidence>
<feature type="domain" description="DUF6535" evidence="3">
    <location>
        <begin position="53"/>
        <end position="228"/>
    </location>
</feature>
<feature type="transmembrane region" description="Helical" evidence="2">
    <location>
        <begin position="279"/>
        <end position="297"/>
    </location>
</feature>